<protein>
    <submittedName>
        <fullName evidence="2">Uncharacterized protein</fullName>
    </submittedName>
</protein>
<organism evidence="2 3">
    <name type="scientific">Cotesia congregata</name>
    <name type="common">Parasitoid wasp</name>
    <name type="synonym">Apanteles congregatus</name>
    <dbReference type="NCBI Taxonomy" id="51543"/>
    <lineage>
        <taxon>Eukaryota</taxon>
        <taxon>Metazoa</taxon>
        <taxon>Ecdysozoa</taxon>
        <taxon>Arthropoda</taxon>
        <taxon>Hexapoda</taxon>
        <taxon>Insecta</taxon>
        <taxon>Pterygota</taxon>
        <taxon>Neoptera</taxon>
        <taxon>Endopterygota</taxon>
        <taxon>Hymenoptera</taxon>
        <taxon>Apocrita</taxon>
        <taxon>Ichneumonoidea</taxon>
        <taxon>Braconidae</taxon>
        <taxon>Microgastrinae</taxon>
        <taxon>Cotesia</taxon>
    </lineage>
</organism>
<dbReference type="AlphaFoldDB" id="A0A8J2H923"/>
<keyword evidence="3" id="KW-1185">Reference proteome</keyword>
<gene>
    <name evidence="2" type="ORF">HICCMSTLAB_LOCUS4290</name>
</gene>
<evidence type="ECO:0000313" key="2">
    <source>
        <dbReference type="EMBL" id="CAG5085160.1"/>
    </source>
</evidence>
<proteinExistence type="predicted"/>
<dbReference type="Gene3D" id="2.40.50.140">
    <property type="entry name" value="Nucleic acid-binding proteins"/>
    <property type="match status" value="1"/>
</dbReference>
<sequence length="271" mass="30277">MSMESIMSSFTDDGEIDEWVIGDENVELKGYVDVIEGTKMVESKKFPLAKPTPFSKILINTGSQRRIRAVFWGAEATKYSSIIHDRTILEIKRGKVTAGNPEFNNPHHRIFRLEVTVTSSSKITILDEKFIIETAPIVIFHLPINYLKDLSANVCVQGYLKQEFEPIKSYGSIIGAGVVVDGETKLQVRITKFSDSSPKIPQGTFLKITGVTVASDKGPPLLTVDSMEDIKICSDVKVLASTVLSPMGRRPPNKRKFDWEEEEKQKLKKTG</sequence>
<evidence type="ECO:0000313" key="3">
    <source>
        <dbReference type="Proteomes" id="UP000786811"/>
    </source>
</evidence>
<reference evidence="2" key="1">
    <citation type="submission" date="2021-04" db="EMBL/GenBank/DDBJ databases">
        <authorList>
            <person name="Chebbi M.A.C M."/>
        </authorList>
    </citation>
    <scope>NUCLEOTIDE SEQUENCE</scope>
</reference>
<dbReference type="InterPro" id="IPR012340">
    <property type="entry name" value="NA-bd_OB-fold"/>
</dbReference>
<evidence type="ECO:0000256" key="1">
    <source>
        <dbReference type="SAM" id="MobiDB-lite"/>
    </source>
</evidence>
<comment type="caution">
    <text evidence="2">The sequence shown here is derived from an EMBL/GenBank/DDBJ whole genome shotgun (WGS) entry which is preliminary data.</text>
</comment>
<feature type="region of interest" description="Disordered" evidence="1">
    <location>
        <begin position="247"/>
        <end position="271"/>
    </location>
</feature>
<accession>A0A8J2H923</accession>
<name>A0A8J2H923_COTCN</name>
<dbReference type="Proteomes" id="UP000786811">
    <property type="component" value="Unassembled WGS sequence"/>
</dbReference>
<dbReference type="EMBL" id="CAJNRD030001118">
    <property type="protein sequence ID" value="CAG5085160.1"/>
    <property type="molecule type" value="Genomic_DNA"/>
</dbReference>
<dbReference type="OrthoDB" id="7551505at2759"/>